<evidence type="ECO:0000259" key="1">
    <source>
        <dbReference type="Pfam" id="PF04986"/>
    </source>
</evidence>
<evidence type="ECO:0000313" key="3">
    <source>
        <dbReference type="EMBL" id="PZE15583.1"/>
    </source>
</evidence>
<protein>
    <submittedName>
        <fullName evidence="3">IS91 family transposase</fullName>
    </submittedName>
</protein>
<dbReference type="InterPro" id="IPR026889">
    <property type="entry name" value="Zn_Tnp"/>
</dbReference>
<accession>A0A2W1N955</accession>
<feature type="domain" description="Transposase zinc-binding" evidence="2">
    <location>
        <begin position="18"/>
        <end position="105"/>
    </location>
</feature>
<dbReference type="Proteomes" id="UP000249248">
    <property type="component" value="Unassembled WGS sequence"/>
</dbReference>
<dbReference type="GO" id="GO:0004803">
    <property type="term" value="F:transposase activity"/>
    <property type="evidence" value="ECO:0007669"/>
    <property type="project" value="InterPro"/>
</dbReference>
<dbReference type="InterPro" id="IPR007069">
    <property type="entry name" value="Transposase_32"/>
</dbReference>
<feature type="domain" description="Transposase IS801/IS1294" evidence="1">
    <location>
        <begin position="148"/>
        <end position="331"/>
    </location>
</feature>
<dbReference type="GO" id="GO:0006313">
    <property type="term" value="P:DNA transposition"/>
    <property type="evidence" value="ECO:0007669"/>
    <property type="project" value="InterPro"/>
</dbReference>
<evidence type="ECO:0000259" key="2">
    <source>
        <dbReference type="Pfam" id="PF14319"/>
    </source>
</evidence>
<evidence type="ECO:0000313" key="4">
    <source>
        <dbReference type="Proteomes" id="UP000249248"/>
    </source>
</evidence>
<dbReference type="Pfam" id="PF04986">
    <property type="entry name" value="Y2_Tnp"/>
    <property type="match status" value="1"/>
</dbReference>
<dbReference type="InterPro" id="IPR054832">
    <property type="entry name" value="transpos_IS91"/>
</dbReference>
<proteinExistence type="predicted"/>
<dbReference type="Pfam" id="PF14319">
    <property type="entry name" value="Zn_Tnp_IS91"/>
    <property type="match status" value="1"/>
</dbReference>
<dbReference type="GO" id="GO:0003677">
    <property type="term" value="F:DNA binding"/>
    <property type="evidence" value="ECO:0007669"/>
    <property type="project" value="InterPro"/>
</dbReference>
<keyword evidence="4" id="KW-1185">Reference proteome</keyword>
<sequence>MILKKSKFKPTLTLQQILNQHLNSLPSNNFNPWQWRVLNALNQCKTESLGGHWEACQSCGTTKVHYNSCGNRHCPGCQGANTKRWLLERDYDLFDVPYHHVTFTIPFELRAWFKMNEKELYNLLFKSMWATLLSFSKDKTSKLNAEIGVISILHTWTQKLEYHPHLHCIVPSGGLTASGNWKAKSGKFLFYVPNLSKVFRAKFCEGFKLLYKAKQLKTPKGFNPAEFKTFVNALFDKDWVVNSKPGFSGKASVLEYLGRYTHKIAISNYRLKSLENGCVKFSYRDRKKGDIKRSMKLPTDLFLKRFAQHILPKYFVKIRHYGIFSTRVKKQKLKLIRKALNQPTPPEKDKMTLAQVILETTGVDVTKCTSCKEGKMIVFKVIHPSRGSPRKLMPNKIEYPC</sequence>
<dbReference type="PANTHER" id="PTHR37023:SF1">
    <property type="entry name" value="ISSOD25 TRANSPOSASE TNPA_ISSOD25"/>
    <property type="match status" value="1"/>
</dbReference>
<dbReference type="PANTHER" id="PTHR37023">
    <property type="entry name" value="TRANSPOSASE"/>
    <property type="match status" value="1"/>
</dbReference>
<gene>
    <name evidence="3" type="ORF">DNU06_17320</name>
</gene>
<dbReference type="EMBL" id="QKSB01000037">
    <property type="protein sequence ID" value="PZE15583.1"/>
    <property type="molecule type" value="Genomic_DNA"/>
</dbReference>
<dbReference type="AlphaFoldDB" id="A0A2W1N955"/>
<comment type="caution">
    <text evidence="3">The sequence shown here is derived from an EMBL/GenBank/DDBJ whole genome shotgun (WGS) entry which is preliminary data.</text>
</comment>
<dbReference type="NCBIfam" id="NF033538">
    <property type="entry name" value="transpos_IS91"/>
    <property type="match status" value="1"/>
</dbReference>
<reference evidence="3 4" key="1">
    <citation type="submission" date="2018-06" db="EMBL/GenBank/DDBJ databases">
        <title>The draft genome sequence of Crocinitomix sp. SM1701.</title>
        <authorList>
            <person name="Zhang X."/>
        </authorList>
    </citation>
    <scope>NUCLEOTIDE SEQUENCE [LARGE SCALE GENOMIC DNA]</scope>
    <source>
        <strain evidence="3 4">SM1701</strain>
    </source>
</reference>
<name>A0A2W1N955_9FLAO</name>
<organism evidence="3 4">
    <name type="scientific">Putridiphycobacter roseus</name>
    <dbReference type="NCBI Taxonomy" id="2219161"/>
    <lineage>
        <taxon>Bacteria</taxon>
        <taxon>Pseudomonadati</taxon>
        <taxon>Bacteroidota</taxon>
        <taxon>Flavobacteriia</taxon>
        <taxon>Flavobacteriales</taxon>
        <taxon>Crocinitomicaceae</taxon>
        <taxon>Putridiphycobacter</taxon>
    </lineage>
</organism>